<reference evidence="9" key="1">
    <citation type="submission" date="2021-12" db="EMBL/GenBank/DDBJ databases">
        <authorList>
            <person name="Martin H S."/>
        </authorList>
    </citation>
    <scope>NUCLEOTIDE SEQUENCE</scope>
</reference>
<keyword evidence="10" id="KW-1185">Reference proteome</keyword>
<comment type="subcellular location">
    <subcellularLocation>
        <location evidence="1">Membrane</location>
    </subcellularLocation>
</comment>
<organism evidence="9 10">
    <name type="scientific">Brenthis ino</name>
    <name type="common">lesser marbled fritillary</name>
    <dbReference type="NCBI Taxonomy" id="405034"/>
    <lineage>
        <taxon>Eukaryota</taxon>
        <taxon>Metazoa</taxon>
        <taxon>Ecdysozoa</taxon>
        <taxon>Arthropoda</taxon>
        <taxon>Hexapoda</taxon>
        <taxon>Insecta</taxon>
        <taxon>Pterygota</taxon>
        <taxon>Neoptera</taxon>
        <taxon>Endopterygota</taxon>
        <taxon>Lepidoptera</taxon>
        <taxon>Glossata</taxon>
        <taxon>Ditrysia</taxon>
        <taxon>Papilionoidea</taxon>
        <taxon>Nymphalidae</taxon>
        <taxon>Heliconiinae</taxon>
        <taxon>Argynnini</taxon>
        <taxon>Brenthis</taxon>
    </lineage>
</organism>
<evidence type="ECO:0000256" key="5">
    <source>
        <dbReference type="ARBA" id="ARBA00022989"/>
    </source>
</evidence>
<feature type="domain" description="Cytochrome b561" evidence="8">
    <location>
        <begin position="41"/>
        <end position="156"/>
    </location>
</feature>
<dbReference type="PROSITE" id="PS50939">
    <property type="entry name" value="CYTOCHROME_B561"/>
    <property type="match status" value="1"/>
</dbReference>
<name>A0A8J9UYA2_9NEOP</name>
<dbReference type="GO" id="GO:0016020">
    <property type="term" value="C:membrane"/>
    <property type="evidence" value="ECO:0007669"/>
    <property type="project" value="UniProtKB-SubCell"/>
</dbReference>
<evidence type="ECO:0000256" key="3">
    <source>
        <dbReference type="ARBA" id="ARBA00022692"/>
    </source>
</evidence>
<evidence type="ECO:0000256" key="1">
    <source>
        <dbReference type="ARBA" id="ARBA00004370"/>
    </source>
</evidence>
<evidence type="ECO:0000256" key="6">
    <source>
        <dbReference type="ARBA" id="ARBA00023136"/>
    </source>
</evidence>
<feature type="transmembrane region" description="Helical" evidence="7">
    <location>
        <begin position="121"/>
        <end position="140"/>
    </location>
</feature>
<proteinExistence type="predicted"/>
<dbReference type="AlphaFoldDB" id="A0A8J9UYA2"/>
<dbReference type="EMBL" id="OV170226">
    <property type="protein sequence ID" value="CAH0727009.1"/>
    <property type="molecule type" value="Genomic_DNA"/>
</dbReference>
<accession>A0A8J9UYA2</accession>
<evidence type="ECO:0000256" key="4">
    <source>
        <dbReference type="ARBA" id="ARBA00022982"/>
    </source>
</evidence>
<feature type="transmembrane region" description="Helical" evidence="7">
    <location>
        <begin position="52"/>
        <end position="70"/>
    </location>
</feature>
<evidence type="ECO:0000313" key="10">
    <source>
        <dbReference type="Proteomes" id="UP000838878"/>
    </source>
</evidence>
<dbReference type="Proteomes" id="UP000838878">
    <property type="component" value="Chromosome 6"/>
</dbReference>
<gene>
    <name evidence="9" type="ORF">BINO364_LOCUS12406</name>
</gene>
<keyword evidence="4" id="KW-0249">Electron transport</keyword>
<keyword evidence="6 7" id="KW-0472">Membrane</keyword>
<dbReference type="OrthoDB" id="432881at2759"/>
<evidence type="ECO:0000256" key="2">
    <source>
        <dbReference type="ARBA" id="ARBA00022448"/>
    </source>
</evidence>
<protein>
    <recommendedName>
        <fullName evidence="8">Cytochrome b561 domain-containing protein</fullName>
    </recommendedName>
</protein>
<evidence type="ECO:0000313" key="9">
    <source>
        <dbReference type="EMBL" id="CAH0727009.1"/>
    </source>
</evidence>
<evidence type="ECO:0000259" key="8">
    <source>
        <dbReference type="PROSITE" id="PS50939"/>
    </source>
</evidence>
<feature type="transmembrane region" description="Helical" evidence="7">
    <location>
        <begin position="82"/>
        <end position="101"/>
    </location>
</feature>
<feature type="non-terminal residue" evidence="9">
    <location>
        <position position="156"/>
    </location>
</feature>
<dbReference type="Pfam" id="PF03188">
    <property type="entry name" value="Cytochrom_B561"/>
    <property type="match status" value="1"/>
</dbReference>
<evidence type="ECO:0000256" key="7">
    <source>
        <dbReference type="SAM" id="Phobius"/>
    </source>
</evidence>
<keyword evidence="2" id="KW-0813">Transport</keyword>
<dbReference type="InterPro" id="IPR006593">
    <property type="entry name" value="Cyt_b561/ferric_Rdtase_TM"/>
</dbReference>
<keyword evidence="5 7" id="KW-1133">Transmembrane helix</keyword>
<sequence>MPPNAIDSFDVNPERRGNSSNIINTGNTTIPQVTLENTDSYGLKVYQSSLNLLAHILIGATVGISILFVFRNGLPLGATPLHILLCVLGYQLLMAQAILSLCPHNGWSANLRLFDKKVAHTILQVLGSALAIAGSFIKILDKSEHWNTLHGQFGKL</sequence>
<dbReference type="Gene3D" id="1.20.120.1770">
    <property type="match status" value="1"/>
</dbReference>
<keyword evidence="3 7" id="KW-0812">Transmembrane</keyword>